<evidence type="ECO:0000256" key="1">
    <source>
        <dbReference type="ARBA" id="ARBA00004606"/>
    </source>
</evidence>
<proteinExistence type="inferred from homology"/>
<evidence type="ECO:0000256" key="5">
    <source>
        <dbReference type="ARBA" id="ARBA00022989"/>
    </source>
</evidence>
<keyword evidence="6" id="KW-0472">Membrane</keyword>
<evidence type="ECO:0000256" key="4">
    <source>
        <dbReference type="ARBA" id="ARBA00022968"/>
    </source>
</evidence>
<dbReference type="PANTHER" id="PTHR31361:SF1">
    <property type="entry name" value="BETA-GLUCAN SYNTHESIS-ASSOCIATED PROTEIN KRE6-RELATED"/>
    <property type="match status" value="1"/>
</dbReference>
<evidence type="ECO:0000256" key="8">
    <source>
        <dbReference type="ARBA" id="ARBA00023316"/>
    </source>
</evidence>
<dbReference type="InterPro" id="IPR000757">
    <property type="entry name" value="Beta-glucanase-like"/>
</dbReference>
<keyword evidence="4" id="KW-0735">Signal-anchor</keyword>
<protein>
    <recommendedName>
        <fullName evidence="9">GH16 domain-containing protein</fullName>
    </recommendedName>
</protein>
<gene>
    <name evidence="10" type="ORF">QBZ16_004662</name>
</gene>
<dbReference type="SUPFAM" id="SSF49899">
    <property type="entry name" value="Concanavalin A-like lectins/glucanases"/>
    <property type="match status" value="1"/>
</dbReference>
<name>A0AAD9IIN0_PROWI</name>
<evidence type="ECO:0000313" key="11">
    <source>
        <dbReference type="Proteomes" id="UP001255856"/>
    </source>
</evidence>
<dbReference type="Gene3D" id="2.60.120.200">
    <property type="match status" value="1"/>
</dbReference>
<reference evidence="10" key="1">
    <citation type="submission" date="2021-01" db="EMBL/GenBank/DDBJ databases">
        <authorList>
            <person name="Eckstrom K.M.E."/>
        </authorList>
    </citation>
    <scope>NUCLEOTIDE SEQUENCE</scope>
    <source>
        <strain evidence="10">UVCC 0001</strain>
    </source>
</reference>
<evidence type="ECO:0000256" key="3">
    <source>
        <dbReference type="ARBA" id="ARBA00022692"/>
    </source>
</evidence>
<dbReference type="InterPro" id="IPR005629">
    <property type="entry name" value="Skn1/Kre6/Sbg1"/>
</dbReference>
<dbReference type="PROSITE" id="PS51762">
    <property type="entry name" value="GH16_2"/>
    <property type="match status" value="1"/>
</dbReference>
<dbReference type="PANTHER" id="PTHR31361">
    <property type="entry name" value="BETA-GLUCAN SYNTHESIS-ASSOCIATED PROTEIN KRE6-RELATED"/>
    <property type="match status" value="1"/>
</dbReference>
<dbReference type="Proteomes" id="UP001255856">
    <property type="component" value="Unassembled WGS sequence"/>
</dbReference>
<dbReference type="GO" id="GO:0071555">
    <property type="term" value="P:cell wall organization"/>
    <property type="evidence" value="ECO:0007669"/>
    <property type="project" value="UniProtKB-KW"/>
</dbReference>
<comment type="subcellular location">
    <subcellularLocation>
        <location evidence="1">Membrane</location>
        <topology evidence="1">Single-pass type II membrane protein</topology>
    </subcellularLocation>
</comment>
<dbReference type="InterPro" id="IPR013320">
    <property type="entry name" value="ConA-like_dom_sf"/>
</dbReference>
<comment type="similarity">
    <text evidence="2">Belongs to the SKN1/KRE6 family.</text>
</comment>
<accession>A0AAD9IIN0</accession>
<dbReference type="GO" id="GO:0005789">
    <property type="term" value="C:endoplasmic reticulum membrane"/>
    <property type="evidence" value="ECO:0007669"/>
    <property type="project" value="TreeGrafter"/>
</dbReference>
<dbReference type="GO" id="GO:0015926">
    <property type="term" value="F:glucosidase activity"/>
    <property type="evidence" value="ECO:0007669"/>
    <property type="project" value="TreeGrafter"/>
</dbReference>
<keyword evidence="8" id="KW-0961">Cell wall biogenesis/degradation</keyword>
<sequence length="397" mass="42858">MEVYTSDQVTTYNGSMEITISKGVGTGITQNYEGEVSSVSMAFTSGMVTSWNKFCFTGGYLEASVKMPGDDFTSGFWPAIWLLGNLGRAGYMASTQGFWPYSYDVCDAAAGMVDWSSLPGQRVPACADAPGFNRTRYGFAQGLGRGSPEIDLFEMSVPSSLDGVKGTAAAHSGAYTPPYVSQTLQMGPIQPPGTAFMTSGVSYPGADATFATKRNPWSGVYSRPGNTYQDSFSAVSYIDTSYFSTYHKFGLYWSPGSFLRWYIDDKAVFEITEAALAAVSNATGAGVGQRNIPVEAMYLVMNLGMSNDFTPVDLYNLPFPSTFNIDYVRVYQAPNAINVGCSPDAYPTQQWLACNRDKYIVRKQDKNRISGKCASGGSRALPGPVALLLGAVVLMFL</sequence>
<keyword evidence="7" id="KW-0325">Glycoprotein</keyword>
<dbReference type="Pfam" id="PF03935">
    <property type="entry name" value="SKN1_KRE6_Sbg1"/>
    <property type="match status" value="1"/>
</dbReference>
<dbReference type="EMBL" id="JASFZW010000006">
    <property type="protein sequence ID" value="KAK2077814.1"/>
    <property type="molecule type" value="Genomic_DNA"/>
</dbReference>
<organism evidence="10 11">
    <name type="scientific">Prototheca wickerhamii</name>
    <dbReference type="NCBI Taxonomy" id="3111"/>
    <lineage>
        <taxon>Eukaryota</taxon>
        <taxon>Viridiplantae</taxon>
        <taxon>Chlorophyta</taxon>
        <taxon>core chlorophytes</taxon>
        <taxon>Trebouxiophyceae</taxon>
        <taxon>Chlorellales</taxon>
        <taxon>Chlorellaceae</taxon>
        <taxon>Prototheca</taxon>
    </lineage>
</organism>
<feature type="domain" description="GH16" evidence="9">
    <location>
        <begin position="1"/>
        <end position="336"/>
    </location>
</feature>
<evidence type="ECO:0000259" key="9">
    <source>
        <dbReference type="PROSITE" id="PS51762"/>
    </source>
</evidence>
<evidence type="ECO:0000256" key="6">
    <source>
        <dbReference type="ARBA" id="ARBA00023136"/>
    </source>
</evidence>
<comment type="caution">
    <text evidence="10">The sequence shown here is derived from an EMBL/GenBank/DDBJ whole genome shotgun (WGS) entry which is preliminary data.</text>
</comment>
<keyword evidence="11" id="KW-1185">Reference proteome</keyword>
<keyword evidence="5" id="KW-1133">Transmembrane helix</keyword>
<evidence type="ECO:0000256" key="2">
    <source>
        <dbReference type="ARBA" id="ARBA00010962"/>
    </source>
</evidence>
<evidence type="ECO:0000313" key="10">
    <source>
        <dbReference type="EMBL" id="KAK2077814.1"/>
    </source>
</evidence>
<dbReference type="GO" id="GO:0005886">
    <property type="term" value="C:plasma membrane"/>
    <property type="evidence" value="ECO:0007669"/>
    <property type="project" value="TreeGrafter"/>
</dbReference>
<keyword evidence="3" id="KW-0812">Transmembrane</keyword>
<dbReference type="AlphaFoldDB" id="A0AAD9IIN0"/>
<dbReference type="GO" id="GO:0006078">
    <property type="term" value="P:(1-&gt;6)-beta-D-glucan biosynthetic process"/>
    <property type="evidence" value="ECO:0007669"/>
    <property type="project" value="TreeGrafter"/>
</dbReference>
<evidence type="ECO:0000256" key="7">
    <source>
        <dbReference type="ARBA" id="ARBA00023180"/>
    </source>
</evidence>